<feature type="active site" evidence="8">
    <location>
        <position position="284"/>
    </location>
</feature>
<dbReference type="Gene3D" id="2.60.120.10">
    <property type="entry name" value="Jelly Rolls"/>
    <property type="match status" value="2"/>
</dbReference>
<comment type="pathway">
    <text evidence="2 12">Nucleotide-sugar biosynthesis; GDP-alpha-D-mannose biosynthesis; alpha-D-mannose 1-phosphate from D-fructose 6-phosphate: step 1/2.</text>
</comment>
<feature type="domain" description="Phosphomannose isomerase type I catalytic" evidence="14">
    <location>
        <begin position="2"/>
        <end position="143"/>
    </location>
</feature>
<dbReference type="EMBL" id="JAWJWE010000007">
    <property type="protein sequence ID" value="KAK6632734.1"/>
    <property type="molecule type" value="Genomic_DNA"/>
</dbReference>
<evidence type="ECO:0000256" key="5">
    <source>
        <dbReference type="ARBA" id="ARBA00022723"/>
    </source>
</evidence>
<evidence type="ECO:0000256" key="11">
    <source>
        <dbReference type="RuleBase" id="RU004189"/>
    </source>
</evidence>
<dbReference type="AlphaFoldDB" id="A0AAN8PS24"/>
<dbReference type="Proteomes" id="UP001372834">
    <property type="component" value="Unassembled WGS sequence"/>
</dbReference>
<accession>A0AAN8PS24</accession>
<dbReference type="Pfam" id="PF20512">
    <property type="entry name" value="PMI_typeI_hel"/>
    <property type="match status" value="1"/>
</dbReference>
<keyword evidence="5 9" id="KW-0479">Metal-binding</keyword>
<protein>
    <recommendedName>
        <fullName evidence="4 10">Mannose-6-phosphate isomerase</fullName>
        <ecNumber evidence="4 10">5.3.1.8</ecNumber>
    </recommendedName>
</protein>
<evidence type="ECO:0000256" key="7">
    <source>
        <dbReference type="ARBA" id="ARBA00023235"/>
    </source>
</evidence>
<evidence type="ECO:0000313" key="16">
    <source>
        <dbReference type="EMBL" id="KAK6632734.1"/>
    </source>
</evidence>
<dbReference type="InterPro" id="IPR046458">
    <property type="entry name" value="PMI_typeI_hel"/>
</dbReference>
<dbReference type="PANTHER" id="PTHR10309">
    <property type="entry name" value="MANNOSE-6-PHOSPHATE ISOMERASE"/>
    <property type="match status" value="1"/>
</dbReference>
<dbReference type="CDD" id="cd07011">
    <property type="entry name" value="cupin_PMI_type_I_N"/>
    <property type="match status" value="1"/>
</dbReference>
<name>A0AAN8PS24_POLSC</name>
<evidence type="ECO:0000256" key="3">
    <source>
        <dbReference type="ARBA" id="ARBA00010772"/>
    </source>
</evidence>
<keyword evidence="6 9" id="KW-0862">Zinc</keyword>
<feature type="binding site" evidence="9">
    <location>
        <position position="100"/>
    </location>
    <ligand>
        <name>Zn(2+)</name>
        <dbReference type="ChEBI" id="CHEBI:29105"/>
    </ligand>
</feature>
<dbReference type="InterPro" id="IPR001250">
    <property type="entry name" value="Man6P_Isoase-1"/>
</dbReference>
<comment type="caution">
    <text evidence="16">The sequence shown here is derived from an EMBL/GenBank/DDBJ whole genome shotgun (WGS) entry which is preliminary data.</text>
</comment>
<proteinExistence type="inferred from homology"/>
<evidence type="ECO:0000256" key="12">
    <source>
        <dbReference type="RuleBase" id="RU004248"/>
    </source>
</evidence>
<dbReference type="PROSITE" id="PS00965">
    <property type="entry name" value="PMI_I_1"/>
    <property type="match status" value="1"/>
</dbReference>
<dbReference type="PROSITE" id="PS00966">
    <property type="entry name" value="PMI_I_2"/>
    <property type="match status" value="1"/>
</dbReference>
<dbReference type="GO" id="GO:0004476">
    <property type="term" value="F:mannose-6-phosphate isomerase activity"/>
    <property type="evidence" value="ECO:0007669"/>
    <property type="project" value="UniProtKB-EC"/>
</dbReference>
<dbReference type="GO" id="GO:0005829">
    <property type="term" value="C:cytosol"/>
    <property type="evidence" value="ECO:0007669"/>
    <property type="project" value="TreeGrafter"/>
</dbReference>
<dbReference type="InterPro" id="IPR018050">
    <property type="entry name" value="Pmannose_isomerase-type1_CS"/>
</dbReference>
<evidence type="ECO:0000256" key="1">
    <source>
        <dbReference type="ARBA" id="ARBA00000757"/>
    </source>
</evidence>
<dbReference type="EC" id="5.3.1.8" evidence="4 10"/>
<dbReference type="GO" id="GO:0009298">
    <property type="term" value="P:GDP-mannose biosynthetic process"/>
    <property type="evidence" value="ECO:0007669"/>
    <property type="project" value="InterPro"/>
</dbReference>
<comment type="catalytic activity">
    <reaction evidence="1 10">
        <text>D-mannose 6-phosphate = D-fructose 6-phosphate</text>
        <dbReference type="Rhea" id="RHEA:12356"/>
        <dbReference type="ChEBI" id="CHEBI:58735"/>
        <dbReference type="ChEBI" id="CHEBI:61527"/>
        <dbReference type="EC" id="5.3.1.8"/>
    </reaction>
</comment>
<organism evidence="16 17">
    <name type="scientific">Polyplax serrata</name>
    <name type="common">Common mouse louse</name>
    <dbReference type="NCBI Taxonomy" id="468196"/>
    <lineage>
        <taxon>Eukaryota</taxon>
        <taxon>Metazoa</taxon>
        <taxon>Ecdysozoa</taxon>
        <taxon>Arthropoda</taxon>
        <taxon>Hexapoda</taxon>
        <taxon>Insecta</taxon>
        <taxon>Pterygota</taxon>
        <taxon>Neoptera</taxon>
        <taxon>Paraneoptera</taxon>
        <taxon>Psocodea</taxon>
        <taxon>Troctomorpha</taxon>
        <taxon>Phthiraptera</taxon>
        <taxon>Anoplura</taxon>
        <taxon>Polyplacidae</taxon>
        <taxon>Polyplax</taxon>
    </lineage>
</organism>
<feature type="binding site" evidence="9">
    <location>
        <position position="102"/>
    </location>
    <ligand>
        <name>Zn(2+)</name>
        <dbReference type="ChEBI" id="CHEBI:29105"/>
    </ligand>
</feature>
<evidence type="ECO:0000256" key="2">
    <source>
        <dbReference type="ARBA" id="ARBA00004666"/>
    </source>
</evidence>
<feature type="binding site" evidence="9">
    <location>
        <position position="265"/>
    </location>
    <ligand>
        <name>Zn(2+)</name>
        <dbReference type="ChEBI" id="CHEBI:29105"/>
    </ligand>
</feature>
<evidence type="ECO:0000259" key="15">
    <source>
        <dbReference type="Pfam" id="PF20512"/>
    </source>
</evidence>
<feature type="domain" description="Phosphomannose isomerase type I helical insertion" evidence="15">
    <location>
        <begin position="178"/>
        <end position="246"/>
    </location>
</feature>
<dbReference type="InterPro" id="IPR016305">
    <property type="entry name" value="Mannose-6-P_Isomerase"/>
</dbReference>
<dbReference type="Pfam" id="PF20511">
    <property type="entry name" value="PMI_typeI_cat"/>
    <property type="match status" value="1"/>
</dbReference>
<dbReference type="InterPro" id="IPR046456">
    <property type="entry name" value="PMI_typeI_C"/>
</dbReference>
<dbReference type="Pfam" id="PF01238">
    <property type="entry name" value="PMI_typeI_C"/>
    <property type="match status" value="1"/>
</dbReference>
<sequence length="400" mass="45330">MDLICSVQKYQWGNLGYDSLVGRFAKANSKIVVNENEPYAELWMGTHPNGPSYISGTSTKLSDYLNSHPQDLGQKVLHYFGKQLPFLFKILSVNQPLSIQAHPTKSNAEKLFKRFPNIYKDGNHKPEMAIALSKFEALCGFRPKTQIKRFLNEISEFNLLIDSVSLNKFLASSDCEDSDISNILMKECFQLLMSNKEDVVAAATGKLISRLQGMESSKKEYLHWNLIHRVHSVFPNDIGIFCIYWLNYLELAPGEALYLAPNEPHAYLKGDCIECMANSDNVIRAGLTPKFRDIETLCDMLTYKSYQPNEILFCPIKEDEYCLLYSPPIRDFAVAKIVLPENCHYTLQKRCSASILLIFEGTGTTSTTVLEFGKVLFVPESTEIKIKSNGITMYQAFCNV</sequence>
<dbReference type="NCBIfam" id="TIGR00218">
    <property type="entry name" value="manA"/>
    <property type="match status" value="1"/>
</dbReference>
<dbReference type="InterPro" id="IPR014710">
    <property type="entry name" value="RmlC-like_jellyroll"/>
</dbReference>
<dbReference type="PRINTS" id="PR00714">
    <property type="entry name" value="MAN6PISMRASE"/>
</dbReference>
<dbReference type="GO" id="GO:0005975">
    <property type="term" value="P:carbohydrate metabolic process"/>
    <property type="evidence" value="ECO:0007669"/>
    <property type="project" value="InterPro"/>
</dbReference>
<evidence type="ECO:0000256" key="10">
    <source>
        <dbReference type="RuleBase" id="RU000611"/>
    </source>
</evidence>
<evidence type="ECO:0000259" key="14">
    <source>
        <dbReference type="Pfam" id="PF20511"/>
    </source>
</evidence>
<evidence type="ECO:0000259" key="13">
    <source>
        <dbReference type="Pfam" id="PF01238"/>
    </source>
</evidence>
<feature type="domain" description="Phosphomannose isomerase type I C-terminal" evidence="13">
    <location>
        <begin position="323"/>
        <end position="364"/>
    </location>
</feature>
<evidence type="ECO:0000256" key="8">
    <source>
        <dbReference type="PIRSR" id="PIRSR001480-1"/>
    </source>
</evidence>
<evidence type="ECO:0000256" key="4">
    <source>
        <dbReference type="ARBA" id="ARBA00011956"/>
    </source>
</evidence>
<gene>
    <name evidence="16" type="ORF">RUM43_013504</name>
</gene>
<dbReference type="InterPro" id="IPR046457">
    <property type="entry name" value="PMI_typeI_cat"/>
</dbReference>
<comment type="similarity">
    <text evidence="3 11">Belongs to the mannose-6-phosphate isomerase type 1 family.</text>
</comment>
<evidence type="ECO:0000256" key="9">
    <source>
        <dbReference type="PIRSR" id="PIRSR001480-2"/>
    </source>
</evidence>
<reference evidence="16 17" key="1">
    <citation type="submission" date="2023-10" db="EMBL/GenBank/DDBJ databases">
        <title>Genomes of two closely related lineages of the louse Polyplax serrata with different host specificities.</title>
        <authorList>
            <person name="Martinu J."/>
            <person name="Tarabai H."/>
            <person name="Stefka J."/>
            <person name="Hypsa V."/>
        </authorList>
    </citation>
    <scope>NUCLEOTIDE SEQUENCE [LARGE SCALE GENOMIC DNA]</scope>
    <source>
        <strain evidence="16">HR10_N</strain>
    </source>
</reference>
<dbReference type="PIRSF" id="PIRSF001480">
    <property type="entry name" value="Mannose-6-phosphate_isomerase"/>
    <property type="match status" value="1"/>
</dbReference>
<dbReference type="PANTHER" id="PTHR10309:SF0">
    <property type="entry name" value="MANNOSE-6-PHOSPHATE ISOMERASE"/>
    <property type="match status" value="1"/>
</dbReference>
<dbReference type="Gene3D" id="1.10.441.10">
    <property type="entry name" value="Phosphomannose Isomerase, domain 2"/>
    <property type="match status" value="1"/>
</dbReference>
<dbReference type="FunFam" id="2.60.120.10:FF:000044">
    <property type="entry name" value="Mannose-6-phosphate isomerase"/>
    <property type="match status" value="1"/>
</dbReference>
<feature type="binding site" evidence="9">
    <location>
        <position position="127"/>
    </location>
    <ligand>
        <name>Zn(2+)</name>
        <dbReference type="ChEBI" id="CHEBI:29105"/>
    </ligand>
</feature>
<evidence type="ECO:0000256" key="6">
    <source>
        <dbReference type="ARBA" id="ARBA00022833"/>
    </source>
</evidence>
<dbReference type="InterPro" id="IPR011051">
    <property type="entry name" value="RmlC_Cupin_sf"/>
</dbReference>
<evidence type="ECO:0000313" key="17">
    <source>
        <dbReference type="Proteomes" id="UP001372834"/>
    </source>
</evidence>
<dbReference type="SUPFAM" id="SSF51182">
    <property type="entry name" value="RmlC-like cupins"/>
    <property type="match status" value="1"/>
</dbReference>
<comment type="cofactor">
    <cofactor evidence="9 10">
        <name>Zn(2+)</name>
        <dbReference type="ChEBI" id="CHEBI:29105"/>
    </cofactor>
    <text evidence="9 10">Binds 1 zinc ion per subunit.</text>
</comment>
<dbReference type="GO" id="GO:0008270">
    <property type="term" value="F:zinc ion binding"/>
    <property type="evidence" value="ECO:0007669"/>
    <property type="project" value="InterPro"/>
</dbReference>
<keyword evidence="7 10" id="KW-0413">Isomerase</keyword>